<evidence type="ECO:0000313" key="4">
    <source>
        <dbReference type="EMBL" id="PCD02165.1"/>
    </source>
</evidence>
<comment type="similarity">
    <text evidence="3">Belongs to the glycosyl hydrolase 130 family.</text>
</comment>
<keyword evidence="2" id="KW-0808">Transferase</keyword>
<dbReference type="InterPro" id="IPR007184">
    <property type="entry name" value="Mannoside_phosphorylase"/>
</dbReference>
<dbReference type="Pfam" id="PF04041">
    <property type="entry name" value="Glyco_hydro_130"/>
    <property type="match status" value="1"/>
</dbReference>
<proteinExistence type="inferred from homology"/>
<accession>A0A2A4B2H2</accession>
<dbReference type="InterPro" id="IPR023296">
    <property type="entry name" value="Glyco_hydro_beta-prop_sf"/>
</dbReference>
<dbReference type="OrthoDB" id="9776657at2"/>
<sequence length="436" mass="47960">MPSSSPEPLVRPLNLLLRPQPARVVLRPYVPADNGGVPGTPSPPRVRRILDRVLVLDADTLAAETARVLTNLLSRHRDVECVLQRRFYDLVEQQAAGCALTPDQALLAGAYFVEEYSFEAAALFNPSIVAHPDQSGIDPGTVRIVLSLRGVGEGHISSIIFRTGKFSTAGGLVLDPPSRLAASPQIEFIPGGAPDDPGVRLYFGEHEDLSELVIFPVTLRQRHGIEDLRLVRFTEDDGHVTWFGTYTAFSGEAIRQELLRTRDFVGFELNALRGAITRTKGMALFPRRVGGRYAMLGRQDHENIWLLRSNDLYQWDTGEIVISPRWPWEFIQIGNSSPPIEIDEGWLVITHGVGAVRNYCLGACLLDKKDPSRLLARTARPLIRPSEESRDGYVPNVAYSCGALALGRTLLLPYGVADSFTAFATVSINTLVAGMT</sequence>
<dbReference type="Gene3D" id="2.115.10.20">
    <property type="entry name" value="Glycosyl hydrolase domain, family 43"/>
    <property type="match status" value="1"/>
</dbReference>
<keyword evidence="5" id="KW-1185">Reference proteome</keyword>
<dbReference type="GO" id="GO:0016798">
    <property type="term" value="F:hydrolase activity, acting on glycosyl bonds"/>
    <property type="evidence" value="ECO:0007669"/>
    <property type="project" value="UniProtKB-KW"/>
</dbReference>
<dbReference type="EMBL" id="NWMW01000002">
    <property type="protein sequence ID" value="PCD02165.1"/>
    <property type="molecule type" value="Genomic_DNA"/>
</dbReference>
<protein>
    <submittedName>
        <fullName evidence="4">Glycosidase</fullName>
    </submittedName>
</protein>
<dbReference type="GO" id="GO:0016757">
    <property type="term" value="F:glycosyltransferase activity"/>
    <property type="evidence" value="ECO:0007669"/>
    <property type="project" value="UniProtKB-KW"/>
</dbReference>
<dbReference type="RefSeq" id="WP_096343543.1">
    <property type="nucleotide sequence ID" value="NZ_NWMW01000002.1"/>
</dbReference>
<gene>
    <name evidence="4" type="ORF">COC42_11905</name>
</gene>
<keyword evidence="1" id="KW-0328">Glycosyltransferase</keyword>
<dbReference type="PANTHER" id="PTHR34106:SF4">
    <property type="entry name" value="BLL5143 PROTEIN"/>
    <property type="match status" value="1"/>
</dbReference>
<dbReference type="PANTHER" id="PTHR34106">
    <property type="entry name" value="GLYCOSIDASE"/>
    <property type="match status" value="1"/>
</dbReference>
<dbReference type="AlphaFoldDB" id="A0A2A4B2H2"/>
<evidence type="ECO:0000256" key="3">
    <source>
        <dbReference type="ARBA" id="ARBA00024356"/>
    </source>
</evidence>
<organism evidence="4 5">
    <name type="scientific">Sphingomonas spermidinifaciens</name>
    <dbReference type="NCBI Taxonomy" id="1141889"/>
    <lineage>
        <taxon>Bacteria</taxon>
        <taxon>Pseudomonadati</taxon>
        <taxon>Pseudomonadota</taxon>
        <taxon>Alphaproteobacteria</taxon>
        <taxon>Sphingomonadales</taxon>
        <taxon>Sphingomonadaceae</taxon>
        <taxon>Sphingomonas</taxon>
    </lineage>
</organism>
<dbReference type="CDD" id="cd18613">
    <property type="entry name" value="GH130"/>
    <property type="match status" value="1"/>
</dbReference>
<dbReference type="SUPFAM" id="SSF75005">
    <property type="entry name" value="Arabinanase/levansucrase/invertase"/>
    <property type="match status" value="1"/>
</dbReference>
<name>A0A2A4B2H2_9SPHN</name>
<comment type="caution">
    <text evidence="4">The sequence shown here is derived from an EMBL/GenBank/DDBJ whole genome shotgun (WGS) entry which is preliminary data.</text>
</comment>
<keyword evidence="4" id="KW-0378">Hydrolase</keyword>
<evidence type="ECO:0000256" key="2">
    <source>
        <dbReference type="ARBA" id="ARBA00022679"/>
    </source>
</evidence>
<evidence type="ECO:0000313" key="5">
    <source>
        <dbReference type="Proteomes" id="UP000218366"/>
    </source>
</evidence>
<keyword evidence="4" id="KW-0326">Glycosidase</keyword>
<reference evidence="4 5" key="1">
    <citation type="submission" date="2017-09" db="EMBL/GenBank/DDBJ databases">
        <title>Sphingomonas spermidinifaciens 9NM-10, whole genome shotgun sequence.</title>
        <authorList>
            <person name="Feng G."/>
            <person name="Zhu H."/>
        </authorList>
    </citation>
    <scope>NUCLEOTIDE SEQUENCE [LARGE SCALE GENOMIC DNA]</scope>
    <source>
        <strain evidence="4 5">9NM-10</strain>
    </source>
</reference>
<dbReference type="Proteomes" id="UP000218366">
    <property type="component" value="Unassembled WGS sequence"/>
</dbReference>
<evidence type="ECO:0000256" key="1">
    <source>
        <dbReference type="ARBA" id="ARBA00022676"/>
    </source>
</evidence>